<feature type="region of interest" description="Disordered" evidence="1">
    <location>
        <begin position="212"/>
        <end position="315"/>
    </location>
</feature>
<sequence>MRPDASSPKPSGQLRRTTKESVTFVRNNRQQQALNKDRSAAASFDQCCYVEWCADFHPVHYMKALEELLGKESVYQLMKISGHVMVGLARIEKAERLVENGLTINNTFLRAFPYRRKAEKIILGNLPIAVREEDIIEALRPYCQVVSLAYEVVSCNGYTWTTGNRKAFVILNEGRKLHQLPAKLVIISKVESTPAYIIYGVRCSRCHRQGHRRATCPQGTGSGPVLTPPPSQPTPSHSFTATTSAEGNSGTIQTIPVTPPSPAASSPAESCPVLSQNTPATKPSAPAPSTSALPYLLAPSSTATSPTADPDKDQAKAALTTEYSIPKPQTIQPPQSTSQKIEDLFEEDQLIERQDVILNKVDGSKKRPHDPDHAKSATKKGCVKAPRIPLNSSRPRATPGPSKVHECQTTRQKQATFRVRSAARQAGQCVYLEFSPDFTQEEYFRRWKSSWLIEEGLNTKDVTLRAFPLRKRAERIVLSNVLFFVEDVDLVNALRPYGQVTSIIQKMMQLEDFCWADARWEAFITLRDGVKLSQIPARLDVKAKVVVTNLYVT</sequence>
<feature type="region of interest" description="Disordered" evidence="1">
    <location>
        <begin position="1"/>
        <end position="20"/>
    </location>
</feature>
<protein>
    <recommendedName>
        <fullName evidence="4">CCHC-type domain-containing protein</fullName>
    </recommendedName>
</protein>
<name>A0ABY6LKJ0_9ARAC</name>
<evidence type="ECO:0000313" key="2">
    <source>
        <dbReference type="EMBL" id="UYV81608.1"/>
    </source>
</evidence>
<gene>
    <name evidence="2" type="ORF">LAZ67_20001694</name>
</gene>
<dbReference type="Proteomes" id="UP001235939">
    <property type="component" value="Chromosome 20"/>
</dbReference>
<feature type="region of interest" description="Disordered" evidence="1">
    <location>
        <begin position="359"/>
        <end position="411"/>
    </location>
</feature>
<proteinExistence type="predicted"/>
<reference evidence="2 3" key="1">
    <citation type="submission" date="2022-01" db="EMBL/GenBank/DDBJ databases">
        <title>A chromosomal length assembly of Cordylochernes scorpioides.</title>
        <authorList>
            <person name="Zeh D."/>
            <person name="Zeh J."/>
        </authorList>
    </citation>
    <scope>NUCLEOTIDE SEQUENCE [LARGE SCALE GENOMIC DNA]</scope>
    <source>
        <strain evidence="2">IN4F17</strain>
        <tissue evidence="2">Whole Body</tissue>
    </source>
</reference>
<dbReference type="EMBL" id="CP092882">
    <property type="protein sequence ID" value="UYV81608.1"/>
    <property type="molecule type" value="Genomic_DNA"/>
</dbReference>
<feature type="compositionally biased region" description="Low complexity" evidence="1">
    <location>
        <begin position="278"/>
        <end position="303"/>
    </location>
</feature>
<feature type="compositionally biased region" description="Basic and acidic residues" evidence="1">
    <location>
        <begin position="362"/>
        <end position="375"/>
    </location>
</feature>
<feature type="compositionally biased region" description="Polar residues" evidence="1">
    <location>
        <begin position="241"/>
        <end position="256"/>
    </location>
</feature>
<organism evidence="2 3">
    <name type="scientific">Cordylochernes scorpioides</name>
    <dbReference type="NCBI Taxonomy" id="51811"/>
    <lineage>
        <taxon>Eukaryota</taxon>
        <taxon>Metazoa</taxon>
        <taxon>Ecdysozoa</taxon>
        <taxon>Arthropoda</taxon>
        <taxon>Chelicerata</taxon>
        <taxon>Arachnida</taxon>
        <taxon>Pseudoscorpiones</taxon>
        <taxon>Cheliferoidea</taxon>
        <taxon>Chernetidae</taxon>
        <taxon>Cordylochernes</taxon>
    </lineage>
</organism>
<accession>A0ABY6LKJ0</accession>
<evidence type="ECO:0008006" key="4">
    <source>
        <dbReference type="Google" id="ProtNLM"/>
    </source>
</evidence>
<evidence type="ECO:0000256" key="1">
    <source>
        <dbReference type="SAM" id="MobiDB-lite"/>
    </source>
</evidence>
<evidence type="ECO:0000313" key="3">
    <source>
        <dbReference type="Proteomes" id="UP001235939"/>
    </source>
</evidence>
<keyword evidence="3" id="KW-1185">Reference proteome</keyword>